<proteinExistence type="predicted"/>
<evidence type="ECO:0000256" key="1">
    <source>
        <dbReference type="SAM" id="SignalP"/>
    </source>
</evidence>
<dbReference type="AlphaFoldDB" id="E4YND2"/>
<dbReference type="InterPro" id="IPR011043">
    <property type="entry name" value="Gal_Oxase/kelch_b-propeller"/>
</dbReference>
<keyword evidence="1" id="KW-0732">Signal</keyword>
<feature type="signal peptide" evidence="1">
    <location>
        <begin position="1"/>
        <end position="21"/>
    </location>
</feature>
<name>E4YND2_OIKDI</name>
<evidence type="ECO:0000313" key="2">
    <source>
        <dbReference type="EMBL" id="CBY36980.1"/>
    </source>
</evidence>
<sequence>MRLNIFAIFTIKAILASLTKTACPDQDLGDKCVKAIEDDLNKCIEACDSQFCLADCSREYSANIRDCPCSDEHQDGCGSSSHSICTCKNPQVDNIFFRQCFAEATGRSNECYENCGMNIHCFDGCLASFKEEMKECPCMENCPLGCPCENRDICGPYITAMCQSVDFSYSISASGHNKENRHYTTPARTTSPFLYRAGFSIMNGEVYIFGGSQDSKKIVKIEQCAIDDTGKRLISTFYSYLGSLVTLKENSEKIILCNSFYDKLKCESFDGSTTVAIAETKAQHAYACMSINEQGRATIIAGQETSSVEILETRFFIKIFKILIIIFSGWQNAQSHLAGNIFMHTCAALPNGLVTVGGNVIGTGDLKNVYLFRNGQWSVVGQMKNV</sequence>
<dbReference type="EMBL" id="FN654879">
    <property type="protein sequence ID" value="CBY36980.1"/>
    <property type="molecule type" value="Genomic_DNA"/>
</dbReference>
<gene>
    <name evidence="2" type="ORF">GSOID_T00030042001</name>
</gene>
<feature type="chain" id="PRO_5003193997" evidence="1">
    <location>
        <begin position="22"/>
        <end position="386"/>
    </location>
</feature>
<organism evidence="2">
    <name type="scientific">Oikopleura dioica</name>
    <name type="common">Tunicate</name>
    <dbReference type="NCBI Taxonomy" id="34765"/>
    <lineage>
        <taxon>Eukaryota</taxon>
        <taxon>Metazoa</taxon>
        <taxon>Chordata</taxon>
        <taxon>Tunicata</taxon>
        <taxon>Appendicularia</taxon>
        <taxon>Copelata</taxon>
        <taxon>Oikopleuridae</taxon>
        <taxon>Oikopleura</taxon>
    </lineage>
</organism>
<dbReference type="SUPFAM" id="SSF50965">
    <property type="entry name" value="Galactose oxidase, central domain"/>
    <property type="match status" value="1"/>
</dbReference>
<protein>
    <submittedName>
        <fullName evidence="2">Uncharacterized protein</fullName>
    </submittedName>
</protein>
<dbReference type="Proteomes" id="UP000011014">
    <property type="component" value="Unassembled WGS sequence"/>
</dbReference>
<reference evidence="2" key="1">
    <citation type="journal article" date="2010" name="Science">
        <title>Plasticity of animal genome architecture unmasked by rapid evolution of a pelagic tunicate.</title>
        <authorList>
            <person name="Denoeud F."/>
            <person name="Henriet S."/>
            <person name="Mungpakdee S."/>
            <person name="Aury J.M."/>
            <person name="Da Silva C."/>
            <person name="Brinkmann H."/>
            <person name="Mikhaleva J."/>
            <person name="Olsen L.C."/>
            <person name="Jubin C."/>
            <person name="Canestro C."/>
            <person name="Bouquet J.M."/>
            <person name="Danks G."/>
            <person name="Poulain J."/>
            <person name="Campsteijn C."/>
            <person name="Adamski M."/>
            <person name="Cross I."/>
            <person name="Yadetie F."/>
            <person name="Muffato M."/>
            <person name="Louis A."/>
            <person name="Butcher S."/>
            <person name="Tsagkogeorga G."/>
            <person name="Konrad A."/>
            <person name="Singh S."/>
            <person name="Jensen M.F."/>
            <person name="Cong E.H."/>
            <person name="Eikeseth-Otteraa H."/>
            <person name="Noel B."/>
            <person name="Anthouard V."/>
            <person name="Porcel B.M."/>
            <person name="Kachouri-Lafond R."/>
            <person name="Nishino A."/>
            <person name="Ugolini M."/>
            <person name="Chourrout P."/>
            <person name="Nishida H."/>
            <person name="Aasland R."/>
            <person name="Huzurbazar S."/>
            <person name="Westhof E."/>
            <person name="Delsuc F."/>
            <person name="Lehrach H."/>
            <person name="Reinhardt R."/>
            <person name="Weissenbach J."/>
            <person name="Roy S.W."/>
            <person name="Artiguenave F."/>
            <person name="Postlethwait J.H."/>
            <person name="Manak J.R."/>
            <person name="Thompson E.M."/>
            <person name="Jaillon O."/>
            <person name="Du Pasquier L."/>
            <person name="Boudinot P."/>
            <person name="Liberles D.A."/>
            <person name="Volff J.N."/>
            <person name="Philippe H."/>
            <person name="Lenhard B."/>
            <person name="Roest Crollius H."/>
            <person name="Wincker P."/>
            <person name="Chourrout D."/>
        </authorList>
    </citation>
    <scope>NUCLEOTIDE SEQUENCE [LARGE SCALE GENOMIC DNA]</scope>
</reference>
<accession>E4YND2</accession>